<dbReference type="EMBL" id="JAAMCP010000012">
    <property type="protein sequence ID" value="NTF39409.1"/>
    <property type="molecule type" value="Genomic_DNA"/>
</dbReference>
<dbReference type="Gene3D" id="3.40.50.300">
    <property type="entry name" value="P-loop containing nucleotide triphosphate hydrolases"/>
    <property type="match status" value="2"/>
</dbReference>
<dbReference type="RefSeq" id="WP_065699202.1">
    <property type="nucleotide sequence ID" value="NZ_CP049207.1"/>
</dbReference>
<proteinExistence type="predicted"/>
<evidence type="ECO:0000256" key="3">
    <source>
        <dbReference type="ARBA" id="ARBA00022806"/>
    </source>
</evidence>
<dbReference type="InterPro" id="IPR027417">
    <property type="entry name" value="P-loop_NTPase"/>
</dbReference>
<evidence type="ECO:0000313" key="7">
    <source>
        <dbReference type="EMBL" id="QTG03043.1"/>
    </source>
</evidence>
<keyword evidence="4" id="KW-0067">ATP-binding</keyword>
<dbReference type="Proteomes" id="UP000663912">
    <property type="component" value="Chromosome 2"/>
</dbReference>
<dbReference type="KEGG" id="arui:G6M88_22050"/>
<dbReference type="AlphaFoldDB" id="A0AAE7R9R2"/>
<dbReference type="GO" id="GO:0003678">
    <property type="term" value="F:DNA helicase activity"/>
    <property type="evidence" value="ECO:0007669"/>
    <property type="project" value="InterPro"/>
</dbReference>
<evidence type="ECO:0000259" key="5">
    <source>
        <dbReference type="SMART" id="SM00487"/>
    </source>
</evidence>
<keyword evidence="1" id="KW-0547">Nucleotide-binding</keyword>
<dbReference type="GO" id="GO:0003677">
    <property type="term" value="F:DNA binding"/>
    <property type="evidence" value="ECO:0007669"/>
    <property type="project" value="InterPro"/>
</dbReference>
<dbReference type="GO" id="GO:0016787">
    <property type="term" value="F:hydrolase activity"/>
    <property type="evidence" value="ECO:0007669"/>
    <property type="project" value="UniProtKB-KW"/>
</dbReference>
<evidence type="ECO:0000313" key="6">
    <source>
        <dbReference type="EMBL" id="NTF39409.1"/>
    </source>
</evidence>
<evidence type="ECO:0000256" key="2">
    <source>
        <dbReference type="ARBA" id="ARBA00022801"/>
    </source>
</evidence>
<reference evidence="7" key="2">
    <citation type="submission" date="2020-02" db="EMBL/GenBank/DDBJ databases">
        <title>Unexpected conservation and global transmission of agrobacterial virulence plasmids.</title>
        <authorList>
            <person name="Weisberg A.J."/>
            <person name="Davis E.W. II"/>
            <person name="Tabima J.R."/>
            <person name="Belcher M.S."/>
            <person name="Miller M."/>
            <person name="Kuo C.-H."/>
            <person name="Loper J.E."/>
            <person name="Grunwald N.J."/>
            <person name="Putnam M.L."/>
            <person name="Chang J.H."/>
        </authorList>
    </citation>
    <scope>NUCLEOTIDE SEQUENCE</scope>
    <source>
        <strain evidence="7">W2/73</strain>
    </source>
</reference>
<evidence type="ECO:0000313" key="9">
    <source>
        <dbReference type="Proteomes" id="UP000822331"/>
    </source>
</evidence>
<sequence>MTDYLAITQHTCSWLLAHPAVMSAIYESVSSGDIESLMKGEFSAGPLRMAGTPDGKVVSVWNKEYLSGTGHEAWGIIRLSGSFGLLNAPAIGSQVFERQIYVFNQRLQSLIIDGDFIHRTWPNGSQTCLAGRGTEARQFSISYFEAGPGFGSLSAKAIIAIGPAHDFDDLQRAISLEVKQLIPLALAADGTVDTRRRPLIEAPAFQALRTALSPSQQQEFKFDKVNVNANFRSTGSAIAPHETAFWTYEDWIVNGALNEAQRLVLESDVLLRHPVRVIGPAGSGKTLLMQLLAVKHLRRAYDGSESVKVLYIVHNTAMAQTVYDKFRTLGAEDFVTNPNQNIKITTLSELGRQMSGLTETMVIDKDAQQTKLFQLDQVRSALRSVLDENDDKVLSSNLMSQVAQDEDLFNVFSSLIVSEISNAIKGRGLTENERAYVNAETPLSRLHGVLTTTERQIIFACFKRYHASVFEKFEMLDSDDIALTLAGRLRTPLWQLKRKVEGYDFIFVDEAQLFNENERRLFPYLANAKVAHTPIALALDEAQDLYAFSSAGLATLGIADIEDKNLPSNHRSTREIVDLAFFIIQQTTDLFSNDFPDFKSIEEGMVSSSHQQAAYPAIMACNDEQPSFGRFVVKQVQKLRASNVRQIAVVCHAETYWKEMQEFFTASGLPLHVLQQRGEKIAPDQPMVILSRPAYVGGQEFDAVISIGLEQGVVPPRIVDNVALASAVEQQVLREMYLVATRARYRYLALLNKTALPNQILQGALSESKIQVVNVGA</sequence>
<dbReference type="InterPro" id="IPR014001">
    <property type="entry name" value="Helicase_ATP-bd"/>
</dbReference>
<evidence type="ECO:0000313" key="8">
    <source>
        <dbReference type="Proteomes" id="UP000663912"/>
    </source>
</evidence>
<dbReference type="SUPFAM" id="SSF52540">
    <property type="entry name" value="P-loop containing nucleoside triphosphate hydrolases"/>
    <property type="match status" value="1"/>
</dbReference>
<feature type="domain" description="Helicase ATP-binding" evidence="5">
    <location>
        <begin position="253"/>
        <end position="571"/>
    </location>
</feature>
<dbReference type="InterPro" id="IPR000212">
    <property type="entry name" value="DNA_helicase_UvrD/REP"/>
</dbReference>
<gene>
    <name evidence="6" type="ORF">G6L72_22150</name>
    <name evidence="7" type="ORF">G6M88_22050</name>
</gene>
<protein>
    <submittedName>
        <fullName evidence="7">UvrD-helicase domain-containing protein</fullName>
    </submittedName>
</protein>
<accession>A0AAE7R9R2</accession>
<keyword evidence="3" id="KW-0347">Helicase</keyword>
<dbReference type="SMART" id="SM00487">
    <property type="entry name" value="DEXDc"/>
    <property type="match status" value="1"/>
</dbReference>
<evidence type="ECO:0000256" key="1">
    <source>
        <dbReference type="ARBA" id="ARBA00022741"/>
    </source>
</evidence>
<keyword evidence="2" id="KW-0378">Hydrolase</keyword>
<dbReference type="Proteomes" id="UP000822331">
    <property type="component" value="Unassembled WGS sequence"/>
</dbReference>
<organism evidence="7 8">
    <name type="scientific">Agrobacterium rubi</name>
    <dbReference type="NCBI Taxonomy" id="28099"/>
    <lineage>
        <taxon>Bacteria</taxon>
        <taxon>Pseudomonadati</taxon>
        <taxon>Pseudomonadota</taxon>
        <taxon>Alphaproteobacteria</taxon>
        <taxon>Hyphomicrobiales</taxon>
        <taxon>Rhizobiaceae</taxon>
        <taxon>Rhizobium/Agrobacterium group</taxon>
        <taxon>Agrobacterium</taxon>
    </lineage>
</organism>
<evidence type="ECO:0000256" key="4">
    <source>
        <dbReference type="ARBA" id="ARBA00022840"/>
    </source>
</evidence>
<dbReference type="GO" id="GO:0005524">
    <property type="term" value="F:ATP binding"/>
    <property type="evidence" value="ECO:0007669"/>
    <property type="project" value="UniProtKB-KW"/>
</dbReference>
<name>A0AAE7R9R2_9HYPH</name>
<dbReference type="Pfam" id="PF00580">
    <property type="entry name" value="UvrD-helicase"/>
    <property type="match status" value="1"/>
</dbReference>
<keyword evidence="9" id="KW-1185">Reference proteome</keyword>
<dbReference type="EMBL" id="CP049207">
    <property type="protein sequence ID" value="QTG03043.1"/>
    <property type="molecule type" value="Genomic_DNA"/>
</dbReference>
<dbReference type="PANTHER" id="PTHR11070">
    <property type="entry name" value="UVRD / RECB / PCRA DNA HELICASE FAMILY MEMBER"/>
    <property type="match status" value="1"/>
</dbReference>
<reference evidence="6 9" key="1">
    <citation type="journal article" date="2020" name="Science">
        <title>Unexpected conservation and global transmission of agrobacterial virulence plasmids.</title>
        <authorList>
            <person name="Weisberg A.J."/>
            <person name="Davis E.W. 2nd"/>
            <person name="Tabima J."/>
            <person name="Belcher M.S."/>
            <person name="Miller M."/>
            <person name="Kuo C.H."/>
            <person name="Loper J.E."/>
            <person name="Grunwald N.J."/>
            <person name="Putnam M.L."/>
            <person name="Chang J.H."/>
        </authorList>
    </citation>
    <scope>NUCLEOTIDE SEQUENCE [LARGE SCALE GENOMIC DNA]</scope>
    <source>
        <strain evidence="6 9">A19/93</strain>
    </source>
</reference>
<dbReference type="InterPro" id="IPR014016">
    <property type="entry name" value="UvrD-like_ATP-bd"/>
</dbReference>